<accession>A0ABS6FCZ3</accession>
<keyword evidence="1 2" id="KW-0597">Phosphoprotein</keyword>
<dbReference type="PROSITE" id="PS50110">
    <property type="entry name" value="RESPONSE_REGULATORY"/>
    <property type="match status" value="1"/>
</dbReference>
<evidence type="ECO:0000313" key="5">
    <source>
        <dbReference type="Proteomes" id="UP000787672"/>
    </source>
</evidence>
<feature type="modified residue" description="4-aspartylphosphate" evidence="2">
    <location>
        <position position="53"/>
    </location>
</feature>
<evidence type="ECO:0000256" key="2">
    <source>
        <dbReference type="PROSITE-ProRule" id="PRU00169"/>
    </source>
</evidence>
<evidence type="ECO:0000259" key="3">
    <source>
        <dbReference type="PROSITE" id="PS50110"/>
    </source>
</evidence>
<reference evidence="4 5" key="1">
    <citation type="submission" date="2021-06" db="EMBL/GenBank/DDBJ databases">
        <authorList>
            <person name="Sun Q."/>
            <person name="Li D."/>
        </authorList>
    </citation>
    <scope>NUCLEOTIDE SEQUENCE [LARGE SCALE GENOMIC DNA]</scope>
    <source>
        <strain evidence="4 5">MSJ-2</strain>
    </source>
</reference>
<dbReference type="RefSeq" id="WP_216633417.1">
    <property type="nucleotide sequence ID" value="NZ_JAHLQN010000001.1"/>
</dbReference>
<dbReference type="PANTHER" id="PTHR44591">
    <property type="entry name" value="STRESS RESPONSE REGULATOR PROTEIN 1"/>
    <property type="match status" value="1"/>
</dbReference>
<dbReference type="InterPro" id="IPR050595">
    <property type="entry name" value="Bact_response_regulator"/>
</dbReference>
<dbReference type="EMBL" id="JAHLQN010000001">
    <property type="protein sequence ID" value="MBU5628131.1"/>
    <property type="molecule type" value="Genomic_DNA"/>
</dbReference>
<keyword evidence="5" id="KW-1185">Reference proteome</keyword>
<dbReference type="Pfam" id="PF00072">
    <property type="entry name" value="Response_reg"/>
    <property type="match status" value="1"/>
</dbReference>
<organism evidence="4 5">
    <name type="scientific">Dysosmobacter acutus</name>
    <dbReference type="NCBI Taxonomy" id="2841504"/>
    <lineage>
        <taxon>Bacteria</taxon>
        <taxon>Bacillati</taxon>
        <taxon>Bacillota</taxon>
        <taxon>Clostridia</taxon>
        <taxon>Eubacteriales</taxon>
        <taxon>Oscillospiraceae</taxon>
        <taxon>Dysosmobacter</taxon>
    </lineage>
</organism>
<evidence type="ECO:0000313" key="4">
    <source>
        <dbReference type="EMBL" id="MBU5628131.1"/>
    </source>
</evidence>
<protein>
    <submittedName>
        <fullName evidence="4">Response regulator</fullName>
    </submittedName>
</protein>
<evidence type="ECO:0000256" key="1">
    <source>
        <dbReference type="ARBA" id="ARBA00022553"/>
    </source>
</evidence>
<dbReference type="PANTHER" id="PTHR44591:SF3">
    <property type="entry name" value="RESPONSE REGULATORY DOMAIN-CONTAINING PROTEIN"/>
    <property type="match status" value="1"/>
</dbReference>
<name>A0ABS6FCZ3_9FIRM</name>
<proteinExistence type="predicted"/>
<comment type="caution">
    <text evidence="4">The sequence shown here is derived from an EMBL/GenBank/DDBJ whole genome shotgun (WGS) entry which is preliminary data.</text>
</comment>
<dbReference type="SMART" id="SM00448">
    <property type="entry name" value="REC"/>
    <property type="match status" value="1"/>
</dbReference>
<dbReference type="InterPro" id="IPR001789">
    <property type="entry name" value="Sig_transdc_resp-reg_receiver"/>
</dbReference>
<feature type="domain" description="Response regulatory" evidence="3">
    <location>
        <begin position="2"/>
        <end position="116"/>
    </location>
</feature>
<gene>
    <name evidence="4" type="ORF">KQI82_14555</name>
</gene>
<dbReference type="Proteomes" id="UP000787672">
    <property type="component" value="Unassembled WGS sequence"/>
</dbReference>
<sequence>MKAIMVDDQPLMVRFFEAACANLPGVESMKVFTSPLEALEYARRNFVELAFLDLSMPQMSGLELGEKLKTLNPNLILIYLTAYDDCAIEALHQRAGYILCKPYNRRDVLDILEKALGQYGNSDNLSRKVMFRTFGRFDMYIDGQLVVFHSAKAKELLALCVSREGGEVSSSEAIDKIWAGSKNRSSTAANYRMTVKKLKEFLHKLGVERIFVRERQSCYIRVSEVSCDLYDFWRGDEEALYRFRDEFMSDYSWSEPMIFQMQEFKQIKLMMLHQKE</sequence>